<keyword evidence="4" id="KW-1185">Reference proteome</keyword>
<organism evidence="5">
    <name type="scientific">Haemonchus placei</name>
    <name type="common">Barber's pole worm</name>
    <dbReference type="NCBI Taxonomy" id="6290"/>
    <lineage>
        <taxon>Eukaryota</taxon>
        <taxon>Metazoa</taxon>
        <taxon>Ecdysozoa</taxon>
        <taxon>Nematoda</taxon>
        <taxon>Chromadorea</taxon>
        <taxon>Rhabditida</taxon>
        <taxon>Rhabditina</taxon>
        <taxon>Rhabditomorpha</taxon>
        <taxon>Strongyloidea</taxon>
        <taxon>Trichostrongylidae</taxon>
        <taxon>Haemonchus</taxon>
    </lineage>
</organism>
<dbReference type="AlphaFoldDB" id="A0A0N4X5N4"/>
<evidence type="ECO:0000313" key="5">
    <source>
        <dbReference type="WBParaSite" id="HPLM_0001967601-mRNA-1"/>
    </source>
</evidence>
<evidence type="ECO:0000256" key="1">
    <source>
        <dbReference type="ARBA" id="ARBA00022801"/>
    </source>
</evidence>
<dbReference type="GO" id="GO:0004190">
    <property type="term" value="F:aspartic-type endopeptidase activity"/>
    <property type="evidence" value="ECO:0007669"/>
    <property type="project" value="InterPro"/>
</dbReference>
<dbReference type="SUPFAM" id="SSF50630">
    <property type="entry name" value="Acid proteases"/>
    <property type="match status" value="1"/>
</dbReference>
<dbReference type="WBParaSite" id="HPLM_0001967601-mRNA-1">
    <property type="protein sequence ID" value="HPLM_0001967601-mRNA-1"/>
    <property type="gene ID" value="HPLM_0001967601"/>
</dbReference>
<evidence type="ECO:0000313" key="3">
    <source>
        <dbReference type="EMBL" id="VDO78605.1"/>
    </source>
</evidence>
<name>A0A0N4X5N4_HAEPC</name>
<dbReference type="InterPro" id="IPR021109">
    <property type="entry name" value="Peptidase_aspartic_dom_sf"/>
</dbReference>
<evidence type="ECO:0000313" key="4">
    <source>
        <dbReference type="Proteomes" id="UP000268014"/>
    </source>
</evidence>
<dbReference type="PROSITE" id="PS50175">
    <property type="entry name" value="ASP_PROT_RETROV"/>
    <property type="match status" value="1"/>
</dbReference>
<sequence>MTAATQDTNERAANNVVVASTHAANASISRIYRPTQINEKTIRTRLDTGADVTLLSKADWIAMGRPMLRPPRITMRYECSFVIDGHHGRGTRYVADTPSSSMRIYYRWSPRYAT</sequence>
<evidence type="ECO:0000259" key="2">
    <source>
        <dbReference type="PROSITE" id="PS50175"/>
    </source>
</evidence>
<protein>
    <submittedName>
        <fullName evidence="5">Peptidase A2 domain-containing protein</fullName>
    </submittedName>
</protein>
<dbReference type="InterPro" id="IPR001995">
    <property type="entry name" value="Peptidase_A2_cat"/>
</dbReference>
<dbReference type="GO" id="GO:0006508">
    <property type="term" value="P:proteolysis"/>
    <property type="evidence" value="ECO:0007669"/>
    <property type="project" value="InterPro"/>
</dbReference>
<dbReference type="Proteomes" id="UP000268014">
    <property type="component" value="Unassembled WGS sequence"/>
</dbReference>
<accession>A0A0N4X5N4</accession>
<reference evidence="5" key="1">
    <citation type="submission" date="2017-02" db="UniProtKB">
        <authorList>
            <consortium name="WormBaseParasite"/>
        </authorList>
    </citation>
    <scope>IDENTIFICATION</scope>
</reference>
<dbReference type="Gene3D" id="2.40.70.10">
    <property type="entry name" value="Acid Proteases"/>
    <property type="match status" value="1"/>
</dbReference>
<keyword evidence="1" id="KW-0378">Hydrolase</keyword>
<gene>
    <name evidence="3" type="ORF">HPLM_LOCUS19668</name>
</gene>
<dbReference type="EMBL" id="UZAF01021495">
    <property type="protein sequence ID" value="VDO78605.1"/>
    <property type="molecule type" value="Genomic_DNA"/>
</dbReference>
<feature type="domain" description="Peptidase A2" evidence="2">
    <location>
        <begin position="42"/>
        <end position="60"/>
    </location>
</feature>
<proteinExistence type="predicted"/>
<dbReference type="OrthoDB" id="5859943at2759"/>
<reference evidence="3 4" key="2">
    <citation type="submission" date="2018-11" db="EMBL/GenBank/DDBJ databases">
        <authorList>
            <consortium name="Pathogen Informatics"/>
        </authorList>
    </citation>
    <scope>NUCLEOTIDE SEQUENCE [LARGE SCALE GENOMIC DNA]</scope>
    <source>
        <strain evidence="3 4">MHpl1</strain>
    </source>
</reference>